<dbReference type="SUPFAM" id="SSF48403">
    <property type="entry name" value="Ankyrin repeat"/>
    <property type="match status" value="1"/>
</dbReference>
<dbReference type="EMBL" id="VIEB01001619">
    <property type="protein sequence ID" value="TQD71084.1"/>
    <property type="molecule type" value="Genomic_DNA"/>
</dbReference>
<sequence>MSAILTSKFSFLDERSVGEAYSTPTLIDDDTKPEVSMEEGCTEEHDENNANDIHENFVQYVKSNDWDNAIKFLRQHRQLAGNARIPFVLQRDQFRDGTVLHYAVLNIMSCSVRLIQQLVDLMASEDLEIQDCFGCTAFYHLINCYPERVEVAECMVKKNHNLLTILPTRNKKALVLVAQGRPKGESMARYLYSLTPPERLRVDEAARLIYLGFYYNRLDIAWDLIQRYPNLVMAIDSNGCIPLVALANNRFAFKSGSWLSIWENLIYYG</sequence>
<reference evidence="1 2" key="1">
    <citation type="journal article" date="2019" name="G3 (Bethesda)">
        <title>Sequencing of a Wild Apple (Malus baccata) Genome Unravels the Differences Between Cultivated and Wild Apple Species Regarding Disease Resistance and Cold Tolerance.</title>
        <authorList>
            <person name="Chen X."/>
        </authorList>
    </citation>
    <scope>NUCLEOTIDE SEQUENCE [LARGE SCALE GENOMIC DNA]</scope>
    <source>
        <strain evidence="2">cv. Shandingzi</strain>
        <tissue evidence="1">Leaves</tissue>
    </source>
</reference>
<dbReference type="Proteomes" id="UP000315295">
    <property type="component" value="Unassembled WGS sequence"/>
</dbReference>
<comment type="caution">
    <text evidence="1">The sequence shown here is derived from an EMBL/GenBank/DDBJ whole genome shotgun (WGS) entry which is preliminary data.</text>
</comment>
<accession>A0A540KA26</accession>
<dbReference type="STRING" id="106549.A0A540KA26"/>
<dbReference type="Gene3D" id="1.25.40.20">
    <property type="entry name" value="Ankyrin repeat-containing domain"/>
    <property type="match status" value="1"/>
</dbReference>
<proteinExistence type="predicted"/>
<dbReference type="InterPro" id="IPR036770">
    <property type="entry name" value="Ankyrin_rpt-contain_sf"/>
</dbReference>
<keyword evidence="2" id="KW-1185">Reference proteome</keyword>
<evidence type="ECO:0000313" key="1">
    <source>
        <dbReference type="EMBL" id="TQD71084.1"/>
    </source>
</evidence>
<organism evidence="1 2">
    <name type="scientific">Malus baccata</name>
    <name type="common">Siberian crab apple</name>
    <name type="synonym">Pyrus baccata</name>
    <dbReference type="NCBI Taxonomy" id="106549"/>
    <lineage>
        <taxon>Eukaryota</taxon>
        <taxon>Viridiplantae</taxon>
        <taxon>Streptophyta</taxon>
        <taxon>Embryophyta</taxon>
        <taxon>Tracheophyta</taxon>
        <taxon>Spermatophyta</taxon>
        <taxon>Magnoliopsida</taxon>
        <taxon>eudicotyledons</taxon>
        <taxon>Gunneridae</taxon>
        <taxon>Pentapetalae</taxon>
        <taxon>rosids</taxon>
        <taxon>fabids</taxon>
        <taxon>Rosales</taxon>
        <taxon>Rosaceae</taxon>
        <taxon>Amygdaloideae</taxon>
        <taxon>Maleae</taxon>
        <taxon>Malus</taxon>
    </lineage>
</organism>
<name>A0A540KA26_MALBA</name>
<gene>
    <name evidence="1" type="ORF">C1H46_043380</name>
</gene>
<evidence type="ECO:0000313" key="2">
    <source>
        <dbReference type="Proteomes" id="UP000315295"/>
    </source>
</evidence>
<protein>
    <submittedName>
        <fullName evidence="1">Uncharacterized protein</fullName>
    </submittedName>
</protein>
<dbReference type="AlphaFoldDB" id="A0A540KA26"/>